<name>A0ABV7XVG5_9FLAO</name>
<dbReference type="InterPro" id="IPR006690">
    <property type="entry name" value="OMPA-like_CS"/>
</dbReference>
<evidence type="ECO:0000256" key="3">
    <source>
        <dbReference type="ARBA" id="ARBA00023237"/>
    </source>
</evidence>
<dbReference type="EMBL" id="JBHRYO010000002">
    <property type="protein sequence ID" value="MFC3755784.1"/>
    <property type="molecule type" value="Genomic_DNA"/>
</dbReference>
<proteinExistence type="predicted"/>
<dbReference type="RefSeq" id="WP_290295834.1">
    <property type="nucleotide sequence ID" value="NZ_JAUFQR010000001.1"/>
</dbReference>
<dbReference type="InterPro" id="IPR006664">
    <property type="entry name" value="OMP_bac"/>
</dbReference>
<gene>
    <name evidence="7" type="ORF">ACFONJ_07390</name>
</gene>
<evidence type="ECO:0000259" key="6">
    <source>
        <dbReference type="PROSITE" id="PS51123"/>
    </source>
</evidence>
<evidence type="ECO:0000313" key="8">
    <source>
        <dbReference type="Proteomes" id="UP001595735"/>
    </source>
</evidence>
<comment type="caution">
    <text evidence="7">The sequence shown here is derived from an EMBL/GenBank/DDBJ whole genome shotgun (WGS) entry which is preliminary data.</text>
</comment>
<organism evidence="7 8">
    <name type="scientific">Chryseobacterium tructae</name>
    <dbReference type="NCBI Taxonomy" id="1037380"/>
    <lineage>
        <taxon>Bacteria</taxon>
        <taxon>Pseudomonadati</taxon>
        <taxon>Bacteroidota</taxon>
        <taxon>Flavobacteriia</taxon>
        <taxon>Flavobacteriales</taxon>
        <taxon>Weeksellaceae</taxon>
        <taxon>Chryseobacterium group</taxon>
        <taxon>Chryseobacterium</taxon>
    </lineage>
</organism>
<dbReference type="PROSITE" id="PS01068">
    <property type="entry name" value="OMPA_1"/>
    <property type="match status" value="1"/>
</dbReference>
<dbReference type="PANTHER" id="PTHR30329">
    <property type="entry name" value="STATOR ELEMENT OF FLAGELLAR MOTOR COMPLEX"/>
    <property type="match status" value="1"/>
</dbReference>
<evidence type="ECO:0000256" key="1">
    <source>
        <dbReference type="ARBA" id="ARBA00004442"/>
    </source>
</evidence>
<evidence type="ECO:0000256" key="5">
    <source>
        <dbReference type="SAM" id="SignalP"/>
    </source>
</evidence>
<dbReference type="Gene3D" id="3.30.1330.60">
    <property type="entry name" value="OmpA-like domain"/>
    <property type="match status" value="1"/>
</dbReference>
<dbReference type="PANTHER" id="PTHR30329:SF21">
    <property type="entry name" value="LIPOPROTEIN YIAD-RELATED"/>
    <property type="match status" value="1"/>
</dbReference>
<feature type="chain" id="PRO_5045062082" evidence="5">
    <location>
        <begin position="21"/>
        <end position="478"/>
    </location>
</feature>
<dbReference type="PROSITE" id="PS51123">
    <property type="entry name" value="OMPA_2"/>
    <property type="match status" value="1"/>
</dbReference>
<dbReference type="SUPFAM" id="SSF103088">
    <property type="entry name" value="OmpA-like"/>
    <property type="match status" value="1"/>
</dbReference>
<dbReference type="InterPro" id="IPR006665">
    <property type="entry name" value="OmpA-like"/>
</dbReference>
<reference evidence="8" key="1">
    <citation type="journal article" date="2019" name="Int. J. Syst. Evol. Microbiol.">
        <title>The Global Catalogue of Microorganisms (GCM) 10K type strain sequencing project: providing services to taxonomists for standard genome sequencing and annotation.</title>
        <authorList>
            <consortium name="The Broad Institute Genomics Platform"/>
            <consortium name="The Broad Institute Genome Sequencing Center for Infectious Disease"/>
            <person name="Wu L."/>
            <person name="Ma J."/>
        </authorList>
    </citation>
    <scope>NUCLEOTIDE SEQUENCE [LARGE SCALE GENOMIC DNA]</scope>
    <source>
        <strain evidence="8">CECT 7798</strain>
    </source>
</reference>
<feature type="domain" description="OmpA-like" evidence="6">
    <location>
        <begin position="362"/>
        <end position="478"/>
    </location>
</feature>
<sequence length="478" mass="52285">MKLSLAIVALALAIPTASYAQDSTAVSKGEYPNTFSSGSANVSPFNNQAKRFNDWSISAGVGVPLMQSADLTSIKNGNGKNLFGYSAYVSIDKAITHAFGINLQYDRGETRQGWFNTKDAAPDAKAVAGRTQYDAISILGDINFSNLLRRVDNHSPYRWALHGYAGIGTIAYKAYQKDASGQRLMTEVKPFKLGSMFMQAGTGLKFKVNRRIDLEGRLMYVITGDDTFDGGGDPYSEVNRRSSQVSDNFFNATLGLSVKLGKHESHLMWHDPLQEIYYKLDVLANKSQDIEVCKKGDADNDGVCDDWDRQLDTPAGARVDGAGVALDTDLDGVIDLYDKCVTVPGPVENNGCPTTPTGPVVETETKLEGIEFDLNSDRILPSNTPILNNAVNYINSSNGSYNVVGATDTRGTDAYNQKLSQRRANNVKNYLIKNGVQSGKLNAVGKGEKDLKYPECEPATKCPEWKNRANRRVYFEAK</sequence>
<dbReference type="Pfam" id="PF00691">
    <property type="entry name" value="OmpA"/>
    <property type="match status" value="1"/>
</dbReference>
<dbReference type="SUPFAM" id="SSF103647">
    <property type="entry name" value="TSP type-3 repeat"/>
    <property type="match status" value="1"/>
</dbReference>
<dbReference type="InterPro" id="IPR028974">
    <property type="entry name" value="TSP_type-3_rpt"/>
</dbReference>
<evidence type="ECO:0000313" key="7">
    <source>
        <dbReference type="EMBL" id="MFC3755784.1"/>
    </source>
</evidence>
<dbReference type="CDD" id="cd07185">
    <property type="entry name" value="OmpA_C-like"/>
    <property type="match status" value="1"/>
</dbReference>
<feature type="signal peptide" evidence="5">
    <location>
        <begin position="1"/>
        <end position="20"/>
    </location>
</feature>
<comment type="subcellular location">
    <subcellularLocation>
        <location evidence="1">Cell outer membrane</location>
    </subcellularLocation>
</comment>
<accession>A0ABV7XVG5</accession>
<keyword evidence="3" id="KW-0998">Cell outer membrane</keyword>
<dbReference type="InterPro" id="IPR036737">
    <property type="entry name" value="OmpA-like_sf"/>
</dbReference>
<protein>
    <submittedName>
        <fullName evidence="7">OmpA family protein</fullName>
    </submittedName>
</protein>
<dbReference type="InterPro" id="IPR050330">
    <property type="entry name" value="Bact_OuterMem_StrucFunc"/>
</dbReference>
<dbReference type="PRINTS" id="PR01021">
    <property type="entry name" value="OMPADOMAIN"/>
</dbReference>
<dbReference type="Proteomes" id="UP001595735">
    <property type="component" value="Unassembled WGS sequence"/>
</dbReference>
<evidence type="ECO:0000256" key="2">
    <source>
        <dbReference type="ARBA" id="ARBA00023136"/>
    </source>
</evidence>
<keyword evidence="5" id="KW-0732">Signal</keyword>
<keyword evidence="2 4" id="KW-0472">Membrane</keyword>
<keyword evidence="8" id="KW-1185">Reference proteome</keyword>
<evidence type="ECO:0000256" key="4">
    <source>
        <dbReference type="PROSITE-ProRule" id="PRU00473"/>
    </source>
</evidence>